<evidence type="ECO:0000313" key="3">
    <source>
        <dbReference type="Proteomes" id="UP000036367"/>
    </source>
</evidence>
<name>A0A0J1BCF3_RHOIS</name>
<dbReference type="EMBL" id="LECT01000029">
    <property type="protein sequence ID" value="KLU04315.1"/>
    <property type="molecule type" value="Genomic_DNA"/>
</dbReference>
<feature type="region of interest" description="Disordered" evidence="1">
    <location>
        <begin position="18"/>
        <end position="43"/>
    </location>
</feature>
<protein>
    <submittedName>
        <fullName evidence="2">Uncharacterized protein</fullName>
    </submittedName>
</protein>
<organism evidence="2 3">
    <name type="scientific">Rhodopirellula islandica</name>
    <dbReference type="NCBI Taxonomy" id="595434"/>
    <lineage>
        <taxon>Bacteria</taxon>
        <taxon>Pseudomonadati</taxon>
        <taxon>Planctomycetota</taxon>
        <taxon>Planctomycetia</taxon>
        <taxon>Pirellulales</taxon>
        <taxon>Pirellulaceae</taxon>
        <taxon>Rhodopirellula</taxon>
    </lineage>
</organism>
<evidence type="ECO:0000256" key="1">
    <source>
        <dbReference type="SAM" id="MobiDB-lite"/>
    </source>
</evidence>
<reference evidence="2" key="1">
    <citation type="submission" date="2015-05" db="EMBL/GenBank/DDBJ databases">
        <title>Permanent draft genome of Rhodopirellula islandicus K833.</title>
        <authorList>
            <person name="Kizina J."/>
            <person name="Richter M."/>
            <person name="Glockner F.O."/>
            <person name="Harder J."/>
        </authorList>
    </citation>
    <scope>NUCLEOTIDE SEQUENCE [LARGE SCALE GENOMIC DNA]</scope>
    <source>
        <strain evidence="2">K833</strain>
    </source>
</reference>
<feature type="compositionally biased region" description="Basic and acidic residues" evidence="1">
    <location>
        <begin position="29"/>
        <end position="43"/>
    </location>
</feature>
<comment type="caution">
    <text evidence="2">The sequence shown here is derived from an EMBL/GenBank/DDBJ whole genome shotgun (WGS) entry which is preliminary data.</text>
</comment>
<accession>A0A0J1BCF3</accession>
<keyword evidence="3" id="KW-1185">Reference proteome</keyword>
<dbReference type="STRING" id="595434.RISK_003901"/>
<sequence>MAGHAVFVQDRLNVDGKVDRVRSRPASHCQREYRRDKATNLRA</sequence>
<dbReference type="AlphaFoldDB" id="A0A0J1BCF3"/>
<evidence type="ECO:0000313" key="2">
    <source>
        <dbReference type="EMBL" id="KLU04315.1"/>
    </source>
</evidence>
<gene>
    <name evidence="2" type="ORF">RISK_003901</name>
</gene>
<dbReference type="Proteomes" id="UP000036367">
    <property type="component" value="Unassembled WGS sequence"/>
</dbReference>
<proteinExistence type="predicted"/>